<dbReference type="STRING" id="1227499.C493_13103"/>
<dbReference type="GO" id="GO:0016020">
    <property type="term" value="C:membrane"/>
    <property type="evidence" value="ECO:0007669"/>
    <property type="project" value="InterPro"/>
</dbReference>
<evidence type="ECO:0000259" key="6">
    <source>
        <dbReference type="PROSITE" id="PS50111"/>
    </source>
</evidence>
<protein>
    <submittedName>
        <fullName evidence="7">Chemotaxis sensory transducer</fullName>
    </submittedName>
</protein>
<evidence type="ECO:0000256" key="5">
    <source>
        <dbReference type="SAM" id="MobiDB-lite"/>
    </source>
</evidence>
<feature type="domain" description="Methyl-accepting transducer" evidence="6">
    <location>
        <begin position="267"/>
        <end position="513"/>
    </location>
</feature>
<dbReference type="CDD" id="cd01068">
    <property type="entry name" value="globin_sensor"/>
    <property type="match status" value="1"/>
</dbReference>
<keyword evidence="1 3" id="KW-0807">Transducer</keyword>
<dbReference type="InterPro" id="IPR012292">
    <property type="entry name" value="Globin/Proto"/>
</dbReference>
<gene>
    <name evidence="7" type="ORF">C493_13103</name>
</gene>
<dbReference type="PATRIC" id="fig|1227499.3.peg.2689"/>
<feature type="coiled-coil region" evidence="4">
    <location>
        <begin position="425"/>
        <end position="484"/>
    </location>
</feature>
<dbReference type="PANTHER" id="PTHR32089">
    <property type="entry name" value="METHYL-ACCEPTING CHEMOTAXIS PROTEIN MCPB"/>
    <property type="match status" value="1"/>
</dbReference>
<accession>L9WX02</accession>
<comment type="caution">
    <text evidence="7">The sequence shown here is derived from an EMBL/GenBank/DDBJ whole genome shotgun (WGS) entry which is preliminary data.</text>
</comment>
<dbReference type="EMBL" id="AOHZ01000061">
    <property type="protein sequence ID" value="ELY53989.1"/>
    <property type="molecule type" value="Genomic_DNA"/>
</dbReference>
<organism evidence="7 8">
    <name type="scientific">Natronolimnohabitans innermongolicus JCM 12255</name>
    <dbReference type="NCBI Taxonomy" id="1227499"/>
    <lineage>
        <taxon>Archaea</taxon>
        <taxon>Methanobacteriati</taxon>
        <taxon>Methanobacteriota</taxon>
        <taxon>Stenosarchaea group</taxon>
        <taxon>Halobacteria</taxon>
        <taxon>Halobacteriales</taxon>
        <taxon>Natrialbaceae</taxon>
        <taxon>Natronolimnohabitans</taxon>
    </lineage>
</organism>
<dbReference type="Proteomes" id="UP000011602">
    <property type="component" value="Unassembled WGS sequence"/>
</dbReference>
<evidence type="ECO:0000256" key="4">
    <source>
        <dbReference type="SAM" id="Coils"/>
    </source>
</evidence>
<dbReference type="eggNOG" id="arCOG02320">
    <property type="taxonomic scope" value="Archaea"/>
</dbReference>
<dbReference type="Gene3D" id="1.10.490.10">
    <property type="entry name" value="Globins"/>
    <property type="match status" value="1"/>
</dbReference>
<sequence length="563" mass="61358">MDPAQTFGTGKLNEFLEVDELVDRIGLTEQELDWRKHFIGFDADDERRLADLEDLLRDNQTAIADDFYENLLGYEGTRTVIERSPKDVNALKQTQSAYLVSLSTGDYDQEFFANRARIGKLHELLDMPLKHYIGQYGVYYDLLLEQLNERIQEQVIAEIETWAAEQNETEETEGGLGGLAGALGFGGGSESQVEDDQQDGLEESFEATVRDAIDDGLHDVLSLLRIINLDMQIATETYVDSYAQDLEDSIERRKRLARDVEEDVQGPIEELHDASEEIAERAVAISEHTESQAEDTNQAATELGELSAAIEEVASTTDAVSEESERTERLASNGASAATEALEELEQIEAATEDVAKSAAALEERTDEIDAVLERLDEVAERTAVLAKNAKIEATRSGADGSAGGDASGNARTMGVIAEEVESFAAQTRRDLESIETAVEGVREDALETVDATDRTVERVDRGADRVRDSMADLEEIHDAARETAARMDDVAAATDQQARNVQRAAATVEDVAESADEVAAAAQSVAAASQEQTASLESVGEAVSRLTDAEPGTTRPVYERLG</sequence>
<evidence type="ECO:0000313" key="7">
    <source>
        <dbReference type="EMBL" id="ELY53989.1"/>
    </source>
</evidence>
<evidence type="ECO:0000256" key="1">
    <source>
        <dbReference type="ARBA" id="ARBA00023224"/>
    </source>
</evidence>
<dbReference type="GO" id="GO:0020037">
    <property type="term" value="F:heme binding"/>
    <property type="evidence" value="ECO:0007669"/>
    <property type="project" value="InterPro"/>
</dbReference>
<dbReference type="GO" id="GO:0019825">
    <property type="term" value="F:oxygen binding"/>
    <property type="evidence" value="ECO:0007669"/>
    <property type="project" value="InterPro"/>
</dbReference>
<dbReference type="Pfam" id="PF00015">
    <property type="entry name" value="MCPsignal"/>
    <property type="match status" value="1"/>
</dbReference>
<feature type="region of interest" description="Disordered" evidence="5">
    <location>
        <begin position="316"/>
        <end position="338"/>
    </location>
</feature>
<dbReference type="InterPro" id="IPR004089">
    <property type="entry name" value="MCPsignal_dom"/>
</dbReference>
<dbReference type="SUPFAM" id="SSF58104">
    <property type="entry name" value="Methyl-accepting chemotaxis protein (MCP) signaling domain"/>
    <property type="match status" value="1"/>
</dbReference>
<keyword evidence="4" id="KW-0175">Coiled coil</keyword>
<dbReference type="Gene3D" id="1.10.287.950">
    <property type="entry name" value="Methyl-accepting chemotaxis protein"/>
    <property type="match status" value="1"/>
</dbReference>
<dbReference type="OrthoDB" id="8523at2157"/>
<dbReference type="PANTHER" id="PTHR32089:SF112">
    <property type="entry name" value="LYSOZYME-LIKE PROTEIN-RELATED"/>
    <property type="match status" value="1"/>
</dbReference>
<dbReference type="InterPro" id="IPR039379">
    <property type="entry name" value="Protoglobin_sensor_dom"/>
</dbReference>
<dbReference type="SUPFAM" id="SSF46458">
    <property type="entry name" value="Globin-like"/>
    <property type="match status" value="1"/>
</dbReference>
<dbReference type="RefSeq" id="WP_007259894.1">
    <property type="nucleotide sequence ID" value="NZ_AOHZ01000061.1"/>
</dbReference>
<evidence type="ECO:0000256" key="2">
    <source>
        <dbReference type="ARBA" id="ARBA00029447"/>
    </source>
</evidence>
<dbReference type="SMART" id="SM00283">
    <property type="entry name" value="MA"/>
    <property type="match status" value="1"/>
</dbReference>
<feature type="coiled-coil region" evidence="4">
    <location>
        <begin position="345"/>
        <end position="382"/>
    </location>
</feature>
<keyword evidence="8" id="KW-1185">Reference proteome</keyword>
<dbReference type="InterPro" id="IPR044398">
    <property type="entry name" value="Globin-sensor_dom"/>
</dbReference>
<proteinExistence type="inferred from homology"/>
<evidence type="ECO:0000256" key="3">
    <source>
        <dbReference type="PROSITE-ProRule" id="PRU00284"/>
    </source>
</evidence>
<dbReference type="Pfam" id="PF11563">
    <property type="entry name" value="Protoglobin"/>
    <property type="match status" value="1"/>
</dbReference>
<feature type="region of interest" description="Disordered" evidence="5">
    <location>
        <begin position="539"/>
        <end position="563"/>
    </location>
</feature>
<evidence type="ECO:0000313" key="8">
    <source>
        <dbReference type="Proteomes" id="UP000011602"/>
    </source>
</evidence>
<dbReference type="PROSITE" id="PS50111">
    <property type="entry name" value="CHEMOTAXIS_TRANSDUC_2"/>
    <property type="match status" value="1"/>
</dbReference>
<dbReference type="GO" id="GO:0007165">
    <property type="term" value="P:signal transduction"/>
    <property type="evidence" value="ECO:0007669"/>
    <property type="project" value="UniProtKB-KW"/>
</dbReference>
<comment type="similarity">
    <text evidence="2">Belongs to the methyl-accepting chemotaxis (MCP) protein family.</text>
</comment>
<dbReference type="InterPro" id="IPR009050">
    <property type="entry name" value="Globin-like_sf"/>
</dbReference>
<name>L9WX02_9EURY</name>
<dbReference type="AlphaFoldDB" id="L9WX02"/>
<reference evidence="7 8" key="1">
    <citation type="journal article" date="2014" name="PLoS Genet.">
        <title>Phylogenetically driven sequencing of extremely halophilic archaea reveals strategies for static and dynamic osmo-response.</title>
        <authorList>
            <person name="Becker E.A."/>
            <person name="Seitzer P.M."/>
            <person name="Tritt A."/>
            <person name="Larsen D."/>
            <person name="Krusor M."/>
            <person name="Yao A.I."/>
            <person name="Wu D."/>
            <person name="Madern D."/>
            <person name="Eisen J.A."/>
            <person name="Darling A.E."/>
            <person name="Facciotti M.T."/>
        </authorList>
    </citation>
    <scope>NUCLEOTIDE SEQUENCE [LARGE SCALE GENOMIC DNA]</scope>
    <source>
        <strain evidence="7 8">JCM 12255</strain>
    </source>
</reference>